<gene>
    <name evidence="2" type="ORF">OH143_02180</name>
</gene>
<dbReference type="AlphaFoldDB" id="A0AAX3EAJ4"/>
<keyword evidence="3" id="KW-1185">Reference proteome</keyword>
<evidence type="ECO:0000313" key="3">
    <source>
        <dbReference type="Proteomes" id="UP001156196"/>
    </source>
</evidence>
<dbReference type="SUPFAM" id="SSF53448">
    <property type="entry name" value="Nucleotide-diphospho-sugar transferases"/>
    <property type="match status" value="1"/>
</dbReference>
<accession>A0AAX3EAJ4</accession>
<name>A0AAX3EAJ4_9EURY</name>
<dbReference type="EMBL" id="CP109831">
    <property type="protein sequence ID" value="UYU18926.1"/>
    <property type="molecule type" value="Genomic_DNA"/>
</dbReference>
<dbReference type="RefSeq" id="WP_011844434.1">
    <property type="nucleotide sequence ID" value="NZ_CP109831.1"/>
</dbReference>
<reference evidence="2" key="1">
    <citation type="submission" date="2022-10" db="EMBL/GenBank/DDBJ databases">
        <title>Complete genome of Methanoculleus submarinus DSM 15122.</title>
        <authorList>
            <person name="Chen S.-C."/>
            <person name="Lai S.-J."/>
            <person name="You Y.-T."/>
        </authorList>
    </citation>
    <scope>NUCLEOTIDE SEQUENCE</scope>
    <source>
        <strain evidence="2">DSM 15122</strain>
    </source>
</reference>
<evidence type="ECO:0000259" key="1">
    <source>
        <dbReference type="Pfam" id="PF00535"/>
    </source>
</evidence>
<dbReference type="InterPro" id="IPR029044">
    <property type="entry name" value="Nucleotide-diphossugar_trans"/>
</dbReference>
<dbReference type="KEGG" id="msum:OH143_02180"/>
<dbReference type="CDD" id="cd00761">
    <property type="entry name" value="Glyco_tranf_GTA_type"/>
    <property type="match status" value="1"/>
</dbReference>
<organism evidence="2 3">
    <name type="scientific">Methanoculleus submarinus</name>
    <dbReference type="NCBI Taxonomy" id="204050"/>
    <lineage>
        <taxon>Archaea</taxon>
        <taxon>Methanobacteriati</taxon>
        <taxon>Methanobacteriota</taxon>
        <taxon>Stenosarchaea group</taxon>
        <taxon>Methanomicrobia</taxon>
        <taxon>Methanomicrobiales</taxon>
        <taxon>Methanomicrobiaceae</taxon>
        <taxon>Methanoculleus</taxon>
    </lineage>
</organism>
<dbReference type="GeneID" id="76729662"/>
<proteinExistence type="predicted"/>
<dbReference type="GO" id="GO:0016758">
    <property type="term" value="F:hexosyltransferase activity"/>
    <property type="evidence" value="ECO:0007669"/>
    <property type="project" value="UniProtKB-ARBA"/>
</dbReference>
<dbReference type="Pfam" id="PF00535">
    <property type="entry name" value="Glycos_transf_2"/>
    <property type="match status" value="1"/>
</dbReference>
<sequence>MPDPLVSILMPTYNDAEYITSAIDSVFAQTYKNWELIIVNDGSPDDTEGKIAQYLNEPRIRYRKQEQNSGQLNALYAGIHLITGDFVTLLHSDDAFRSENSLENLVRYMSCHTCDGVFADIAVMDGSGMKQNTLKTISTVSPETVAALLALRGSNCVSDVFFLRSEIFFSYVVERYIRWNMPYWFLSDQQGTGVLNLHKVEPWYLYRVYRGNYIHSSAGKFEASNGCLRSVLEIARHYDIPLFSISRAMAFLSMKVFHRPLVIYKARPYSRSYEGLIRSVLLCYYRDDELKADPYFSSLLAFYSHYPSKRDIYVPEGLLEQCSSGYTGKDARLFHAMMCRDTLDPLSAFLLKEAQTGFDNVVVPDEQYLEPLRGILKFLNIQTTVSLRE</sequence>
<evidence type="ECO:0000313" key="2">
    <source>
        <dbReference type="EMBL" id="UYU18926.1"/>
    </source>
</evidence>
<dbReference type="InterPro" id="IPR001173">
    <property type="entry name" value="Glyco_trans_2-like"/>
</dbReference>
<dbReference type="PANTHER" id="PTHR22916:SF3">
    <property type="entry name" value="UDP-GLCNAC:BETAGAL BETA-1,3-N-ACETYLGLUCOSAMINYLTRANSFERASE-LIKE PROTEIN 1"/>
    <property type="match status" value="1"/>
</dbReference>
<dbReference type="Proteomes" id="UP001156196">
    <property type="component" value="Chromosome"/>
</dbReference>
<dbReference type="GeneID" id="25393861"/>
<feature type="domain" description="Glycosyltransferase 2-like" evidence="1">
    <location>
        <begin position="7"/>
        <end position="132"/>
    </location>
</feature>
<protein>
    <submittedName>
        <fullName evidence="2">Glycosyltransferase</fullName>
    </submittedName>
</protein>
<dbReference type="Gene3D" id="3.90.550.10">
    <property type="entry name" value="Spore Coat Polysaccharide Biosynthesis Protein SpsA, Chain A"/>
    <property type="match status" value="1"/>
</dbReference>
<dbReference type="PANTHER" id="PTHR22916">
    <property type="entry name" value="GLYCOSYLTRANSFERASE"/>
    <property type="match status" value="1"/>
</dbReference>